<feature type="transmembrane region" description="Helical" evidence="7">
    <location>
        <begin position="438"/>
        <end position="455"/>
    </location>
</feature>
<dbReference type="GO" id="GO:0006813">
    <property type="term" value="P:potassium ion transport"/>
    <property type="evidence" value="ECO:0007669"/>
    <property type="project" value="InterPro"/>
</dbReference>
<reference evidence="9" key="1">
    <citation type="submission" date="2020-10" db="EMBL/GenBank/DDBJ databases">
        <authorList>
            <person name="Gilroy R."/>
        </authorList>
    </citation>
    <scope>NUCLEOTIDE SEQUENCE</scope>
    <source>
        <strain evidence="9">2478</strain>
    </source>
</reference>
<dbReference type="InterPro" id="IPR004680">
    <property type="entry name" value="Cit_transptr-like_dom"/>
</dbReference>
<dbReference type="PANTHER" id="PTHR43652">
    <property type="entry name" value="BASIC AMINO ACID ANTIPORTER YFCC-RELATED"/>
    <property type="match status" value="1"/>
</dbReference>
<feature type="transmembrane region" description="Helical" evidence="7">
    <location>
        <begin position="499"/>
        <end position="519"/>
    </location>
</feature>
<feature type="transmembrane region" description="Helical" evidence="7">
    <location>
        <begin position="341"/>
        <end position="363"/>
    </location>
</feature>
<evidence type="ECO:0000256" key="5">
    <source>
        <dbReference type="ARBA" id="ARBA00022989"/>
    </source>
</evidence>
<proteinExistence type="predicted"/>
<evidence type="ECO:0000256" key="2">
    <source>
        <dbReference type="ARBA" id="ARBA00022448"/>
    </source>
</evidence>
<evidence type="ECO:0000256" key="6">
    <source>
        <dbReference type="ARBA" id="ARBA00023136"/>
    </source>
</evidence>
<evidence type="ECO:0000256" key="3">
    <source>
        <dbReference type="ARBA" id="ARBA00022692"/>
    </source>
</evidence>
<dbReference type="GO" id="GO:0055085">
    <property type="term" value="P:transmembrane transport"/>
    <property type="evidence" value="ECO:0007669"/>
    <property type="project" value="InterPro"/>
</dbReference>
<evidence type="ECO:0000256" key="1">
    <source>
        <dbReference type="ARBA" id="ARBA00004141"/>
    </source>
</evidence>
<evidence type="ECO:0000259" key="8">
    <source>
        <dbReference type="Pfam" id="PF03600"/>
    </source>
</evidence>
<feature type="transmembrane region" description="Helical" evidence="7">
    <location>
        <begin position="461"/>
        <end position="479"/>
    </location>
</feature>
<keyword evidence="2" id="KW-0813">Transport</keyword>
<feature type="domain" description="Citrate transporter-like" evidence="8">
    <location>
        <begin position="20"/>
        <end position="331"/>
    </location>
</feature>
<feature type="transmembrane region" description="Helical" evidence="7">
    <location>
        <begin position="375"/>
        <end position="394"/>
    </location>
</feature>
<keyword evidence="3 7" id="KW-0812">Transmembrane</keyword>
<feature type="domain" description="Citrate transporter-like" evidence="8">
    <location>
        <begin position="353"/>
        <end position="518"/>
    </location>
</feature>
<evidence type="ECO:0000256" key="4">
    <source>
        <dbReference type="ARBA" id="ARBA00022737"/>
    </source>
</evidence>
<feature type="transmembrane region" description="Helical" evidence="7">
    <location>
        <begin position="145"/>
        <end position="166"/>
    </location>
</feature>
<protein>
    <submittedName>
        <fullName evidence="9">Anion permease</fullName>
    </submittedName>
</protein>
<dbReference type="GO" id="GO:0005886">
    <property type="term" value="C:plasma membrane"/>
    <property type="evidence" value="ECO:0007669"/>
    <property type="project" value="TreeGrafter"/>
</dbReference>
<keyword evidence="6 7" id="KW-0472">Membrane</keyword>
<evidence type="ECO:0000313" key="10">
    <source>
        <dbReference type="Proteomes" id="UP000823771"/>
    </source>
</evidence>
<organism evidence="9 10">
    <name type="scientific">Candidatus Cryptobacteroides excrementipullorum</name>
    <dbReference type="NCBI Taxonomy" id="2840761"/>
    <lineage>
        <taxon>Bacteria</taxon>
        <taxon>Pseudomonadati</taxon>
        <taxon>Bacteroidota</taxon>
        <taxon>Bacteroidia</taxon>
        <taxon>Bacteroidales</taxon>
        <taxon>Candidatus Cryptobacteroides</taxon>
    </lineage>
</organism>
<name>A0A9D9NMP6_9BACT</name>
<feature type="transmembrane region" description="Helical" evidence="7">
    <location>
        <begin position="6"/>
        <end position="23"/>
    </location>
</feature>
<feature type="transmembrane region" description="Helical" evidence="7">
    <location>
        <begin position="30"/>
        <end position="47"/>
    </location>
</feature>
<dbReference type="AlphaFoldDB" id="A0A9D9NMP6"/>
<dbReference type="InterPro" id="IPR051679">
    <property type="entry name" value="DASS-Related_Transporters"/>
</dbReference>
<feature type="transmembrane region" description="Helical" evidence="7">
    <location>
        <begin position="103"/>
        <end position="124"/>
    </location>
</feature>
<sequence length="521" mass="56721">MEGNFEVIFVLITLLVMLAVLVADLMRPGLVMFSVCVLFVCTGILSPEELVAGFSNKGMITVALLFLVSEGIRRSDALGHMISHILPVRKGRKPTVMKGYSKLMPTIAGISAFLNNTPIVVIFIPIVKEWAAKAGLPVKKFLIPISYAAILGGMCTLIGTSTNLVVHGMMLEAGYEGFSIFELGKVGGFIAIAGILYIILFGNRLLPSDRTPEETAAASASKDTRQIEAVIGPRFKGINRQYGSLDFRKRYGARLIDVRRNGKSLLGTAEDPVYKEGDTLLIEADDSFFNNWGDSSEFLMLSNGRPHRLPCPKWKKWVSVSLLALMIAGATFGQMPKIRELVPGISLDMFFWVCIVTVIMAILNLFPAKRYTKFISWDILVTIASALAISKAMTNSGLADMIAGKLTSNISGSVSPMIVLASLYIVTNIITELITNNAAAAFAFPIALSAASQLGVDPMPFFVAICIAASASFSTPIGYQTNMIAQGIGNYRFRDFTRFGFPLNLIAFTLSMILIPVFWKF</sequence>
<keyword evidence="4" id="KW-0677">Repeat</keyword>
<dbReference type="EMBL" id="JADILZ010000109">
    <property type="protein sequence ID" value="MBO8479434.1"/>
    <property type="molecule type" value="Genomic_DNA"/>
</dbReference>
<dbReference type="InterPro" id="IPR036721">
    <property type="entry name" value="RCK_C_sf"/>
</dbReference>
<dbReference type="Gene3D" id="3.30.70.1450">
    <property type="entry name" value="Regulator of K+ conductance, C-terminal domain"/>
    <property type="match status" value="1"/>
</dbReference>
<feature type="transmembrane region" description="Helical" evidence="7">
    <location>
        <begin position="317"/>
        <end position="335"/>
    </location>
</feature>
<dbReference type="PANTHER" id="PTHR43652:SF2">
    <property type="entry name" value="BASIC AMINO ACID ANTIPORTER YFCC-RELATED"/>
    <property type="match status" value="1"/>
</dbReference>
<accession>A0A9D9NMP6</accession>
<feature type="transmembrane region" description="Helical" evidence="7">
    <location>
        <begin position="186"/>
        <end position="206"/>
    </location>
</feature>
<feature type="transmembrane region" description="Helical" evidence="7">
    <location>
        <begin position="406"/>
        <end position="426"/>
    </location>
</feature>
<comment type="caution">
    <text evidence="9">The sequence shown here is derived from an EMBL/GenBank/DDBJ whole genome shotgun (WGS) entry which is preliminary data.</text>
</comment>
<dbReference type="Proteomes" id="UP000823771">
    <property type="component" value="Unassembled WGS sequence"/>
</dbReference>
<keyword evidence="5 7" id="KW-1133">Transmembrane helix</keyword>
<evidence type="ECO:0000313" key="9">
    <source>
        <dbReference type="EMBL" id="MBO8479434.1"/>
    </source>
</evidence>
<evidence type="ECO:0000256" key="7">
    <source>
        <dbReference type="SAM" id="Phobius"/>
    </source>
</evidence>
<dbReference type="SUPFAM" id="SSF116726">
    <property type="entry name" value="TrkA C-terminal domain-like"/>
    <property type="match status" value="1"/>
</dbReference>
<reference evidence="9" key="2">
    <citation type="journal article" date="2021" name="PeerJ">
        <title>Extensive microbial diversity within the chicken gut microbiome revealed by metagenomics and culture.</title>
        <authorList>
            <person name="Gilroy R."/>
            <person name="Ravi A."/>
            <person name="Getino M."/>
            <person name="Pursley I."/>
            <person name="Horton D.L."/>
            <person name="Alikhan N.F."/>
            <person name="Baker D."/>
            <person name="Gharbi K."/>
            <person name="Hall N."/>
            <person name="Watson M."/>
            <person name="Adriaenssens E.M."/>
            <person name="Foster-Nyarko E."/>
            <person name="Jarju S."/>
            <person name="Secka A."/>
            <person name="Antonio M."/>
            <person name="Oren A."/>
            <person name="Chaudhuri R.R."/>
            <person name="La Ragione R."/>
            <person name="Hildebrand F."/>
            <person name="Pallen M.J."/>
        </authorList>
    </citation>
    <scope>NUCLEOTIDE SEQUENCE</scope>
    <source>
        <strain evidence="9">2478</strain>
    </source>
</reference>
<gene>
    <name evidence="9" type="ORF">IAB80_11205</name>
</gene>
<dbReference type="Pfam" id="PF03600">
    <property type="entry name" value="CitMHS"/>
    <property type="match status" value="2"/>
</dbReference>
<comment type="subcellular location">
    <subcellularLocation>
        <location evidence="1">Membrane</location>
        <topology evidence="1">Multi-pass membrane protein</topology>
    </subcellularLocation>
</comment>